<dbReference type="AlphaFoldDB" id="A0A0B3RLN8"/>
<proteinExistence type="predicted"/>
<dbReference type="OrthoDB" id="9814909at2"/>
<dbReference type="SUPFAM" id="SSF48576">
    <property type="entry name" value="Terpenoid synthases"/>
    <property type="match status" value="1"/>
</dbReference>
<keyword evidence="2" id="KW-1185">Reference proteome</keyword>
<reference evidence="1 2" key="1">
    <citation type="submission" date="2014-10" db="EMBL/GenBank/DDBJ databases">
        <title>Genome sequence of Ponticoccus sp. strain UMTAT08 isolated from clonal culture of toxic dinoflagellate Alexandrium tamiyavanichii.</title>
        <authorList>
            <person name="Gan H.Y."/>
            <person name="Muhd D.-D."/>
            <person name="Mohd Noor M.E."/>
            <person name="Yeong Y.S."/>
            <person name="Usup G."/>
        </authorList>
    </citation>
    <scope>NUCLEOTIDE SEQUENCE [LARGE SCALE GENOMIC DNA]</scope>
    <source>
        <strain evidence="1 2">UMTAT08</strain>
    </source>
</reference>
<evidence type="ECO:0000313" key="1">
    <source>
        <dbReference type="EMBL" id="KHQ52155.1"/>
    </source>
</evidence>
<protein>
    <submittedName>
        <fullName evidence="1">Phytoene/squalene synthetase-like protein</fullName>
    </submittedName>
</protein>
<dbReference type="PATRIC" id="fig|1515334.3.peg.3191"/>
<dbReference type="InterPro" id="IPR002060">
    <property type="entry name" value="Squ/phyt_synthse"/>
</dbReference>
<name>A0A0B3RLN8_9RHOB</name>
<dbReference type="EMBL" id="JSUQ01000012">
    <property type="protein sequence ID" value="KHQ52155.1"/>
    <property type="molecule type" value="Genomic_DNA"/>
</dbReference>
<accession>A0A0B3RLN8</accession>
<sequence length="257" mass="27629">MSWEEGGDLYACAQIVERGDPERFVAAMAAPLAARAVLMPLYAFNVEVSRAPWVTQEPMIAQMRLQWWRDALEEIGSGGFTRRHEVVTPLAQALAGVDVSGLQKAVEAREADLERAPFGNEAALMDYLDATAGHLALAALSALGARVDEAAVLAHARAAALARYLQAVPELEARGKLPLPDGRAEAIASLARARLEEVRDAPSLRALRRAHGLAGAALREFAQGKPLLALAARDPASVGEGRLTLSEFSRRWHLLTS</sequence>
<comment type="caution">
    <text evidence="1">The sequence shown here is derived from an EMBL/GenBank/DDBJ whole genome shotgun (WGS) entry which is preliminary data.</text>
</comment>
<dbReference type="Pfam" id="PF00494">
    <property type="entry name" value="SQS_PSY"/>
    <property type="match status" value="1"/>
</dbReference>
<dbReference type="STRING" id="561184.SAMN05216376_102112"/>
<dbReference type="InterPro" id="IPR008949">
    <property type="entry name" value="Isoprenoid_synthase_dom_sf"/>
</dbReference>
<dbReference type="Gene3D" id="1.10.600.10">
    <property type="entry name" value="Farnesyl Diphosphate Synthase"/>
    <property type="match status" value="1"/>
</dbReference>
<organism evidence="1 2">
    <name type="scientific">Mameliella alba</name>
    <dbReference type="NCBI Taxonomy" id="561184"/>
    <lineage>
        <taxon>Bacteria</taxon>
        <taxon>Pseudomonadati</taxon>
        <taxon>Pseudomonadota</taxon>
        <taxon>Alphaproteobacteria</taxon>
        <taxon>Rhodobacterales</taxon>
        <taxon>Roseobacteraceae</taxon>
        <taxon>Mameliella</taxon>
    </lineage>
</organism>
<dbReference type="Proteomes" id="UP000030960">
    <property type="component" value="Unassembled WGS sequence"/>
</dbReference>
<dbReference type="RefSeq" id="WP_043143327.1">
    <property type="nucleotide sequence ID" value="NZ_JSUQ01000012.1"/>
</dbReference>
<evidence type="ECO:0000313" key="2">
    <source>
        <dbReference type="Proteomes" id="UP000030960"/>
    </source>
</evidence>
<gene>
    <name evidence="1" type="ORF">OA50_03171</name>
</gene>